<proteinExistence type="predicted"/>
<dbReference type="RefSeq" id="WP_273600857.1">
    <property type="nucleotide sequence ID" value="NZ_JAQQXT010000008.1"/>
</dbReference>
<dbReference type="SUPFAM" id="SSF52540">
    <property type="entry name" value="P-loop containing nucleoside triphosphate hydrolases"/>
    <property type="match status" value="1"/>
</dbReference>
<evidence type="ECO:0000313" key="4">
    <source>
        <dbReference type="Proteomes" id="UP001221189"/>
    </source>
</evidence>
<feature type="coiled-coil region" evidence="1">
    <location>
        <begin position="505"/>
        <end position="539"/>
    </location>
</feature>
<dbReference type="PANTHER" id="PTHR41259">
    <property type="entry name" value="DOUBLE-STRAND BREAK REPAIR RAD50 ATPASE, PUTATIVE-RELATED"/>
    <property type="match status" value="1"/>
</dbReference>
<sequence length="1166" mass="126391">MRIQELDLLRYGKFTDQRLEFPAPGATPAAPIARDFHFVVGANEAGKSTTRNAILDLLFGIETRSSYDFLHAKADMRLGAILSQGELKLQFERSKARNKSLFDARGQALPESALAAFLGPSDRSFFEQMFGLDHGRLEAGGKAILSASNDLGQILFQSAAGIGSLGAVRERLDAEADKLWAKRRSGERAYYAGSDELAAADLALKAATVRTKEWLDARAKVAELEQARQALRSQMHGLALQRSVFERVRRVAPSLRQIAAAQASLTELQHVVLLPADAALVLGELELELATAGRTQELLMGQAQAAAERLAALQVDEDLLRQEAEILALEQRRQQVRGHGREIEACRAELSGHWQQIAAQLRRLGWPDLDEQALTLRVPPLPVRAGFAALAKRYGLLDLACRTALSAEVDKAAELQALALQAQGQSHGGVKLPASLGLALSRARALGDVRATLARVELRRQRAERELLNARNGLGAWGRADLDMAALRALSLPSEAAMQQRLQRQLDAQSKLQALQERLAELRADESALELEIKQYTQAHQPISSADLAQAREQRNAQWQRIKLGEAALQQAAQGFEASMAQADGMADQRHAKAREASELQAKLDALARLRQQREAMAQAHGQQADLASALAAEWQALSERLGLGGLAALDLEALRQARQRVLEAQDQLEEAVQEQQAVSQQAAEAWAGLAGGLRAAQIAFDEGEALETLMLMADQAMGAAAAATVRAEALSRQIEQGRHAASQLLDKRQAAQAEFAQWQQAWAQALQAMSLPETVLADAAEQVCASWSDIDAGLQQMRDLRLRRIERMQRELSDFELEWQACAGSLKLDLGGPGDASVQTLLGQLGAAQRAQEEAQRLRLELAGLQSKADAAGLRLSEARARLQPLLRQAGVSELAGLRDCIASSDQRRVAEAALRAAQSALAEGDDGLSLAALEAEVAGVDGTQISVAVAELARQIVEAQQQSEGLSAELDKAQTALGLIAGQDDAARVEGQRQDALAKMANAAERYVKVYTASRLLKWAIDRYRETKQGPMLGRAGEIFAALTLGSFQRLSVDFEAQPLSLHGLRADGRLVGVGGMSEGTRDQLFMALRLAALELHIEQNPVHALPFVADDLFINYDDARAEAGLRALAALSERTQVIFLSHHAHLLPLVRAVFGEAVNVIRL</sequence>
<feature type="coiled-coil region" evidence="1">
    <location>
        <begin position="652"/>
        <end position="686"/>
    </location>
</feature>
<evidence type="ECO:0000313" key="3">
    <source>
        <dbReference type="EMBL" id="MDC8772665.1"/>
    </source>
</evidence>
<dbReference type="InterPro" id="IPR038734">
    <property type="entry name" value="YhaN_AAA"/>
</dbReference>
<dbReference type="EMBL" id="JAQQXT010000008">
    <property type="protein sequence ID" value="MDC8772665.1"/>
    <property type="molecule type" value="Genomic_DNA"/>
</dbReference>
<evidence type="ECO:0000259" key="2">
    <source>
        <dbReference type="Pfam" id="PF13514"/>
    </source>
</evidence>
<keyword evidence="4" id="KW-1185">Reference proteome</keyword>
<feature type="coiled-coil region" evidence="1">
    <location>
        <begin position="593"/>
        <end position="620"/>
    </location>
</feature>
<keyword evidence="1" id="KW-0175">Coiled coil</keyword>
<evidence type="ECO:0000256" key="1">
    <source>
        <dbReference type="SAM" id="Coils"/>
    </source>
</evidence>
<organism evidence="3 4">
    <name type="scientific">Roseateles albus</name>
    <dbReference type="NCBI Taxonomy" id="2987525"/>
    <lineage>
        <taxon>Bacteria</taxon>
        <taxon>Pseudomonadati</taxon>
        <taxon>Pseudomonadota</taxon>
        <taxon>Betaproteobacteria</taxon>
        <taxon>Burkholderiales</taxon>
        <taxon>Sphaerotilaceae</taxon>
        <taxon>Roseateles</taxon>
    </lineage>
</organism>
<feature type="coiled-coil region" evidence="1">
    <location>
        <begin position="446"/>
        <end position="473"/>
    </location>
</feature>
<protein>
    <submittedName>
        <fullName evidence="3">AAA family ATPase</fullName>
    </submittedName>
</protein>
<reference evidence="3 4" key="1">
    <citation type="submission" date="2022-10" db="EMBL/GenBank/DDBJ databases">
        <title>Paucibacter sp. hw1 Genome sequencing.</title>
        <authorList>
            <person name="Park S."/>
        </authorList>
    </citation>
    <scope>NUCLEOTIDE SEQUENCE [LARGE SCALE GENOMIC DNA]</scope>
    <source>
        <strain evidence="4">hw1</strain>
    </source>
</reference>
<feature type="coiled-coil region" evidence="1">
    <location>
        <begin position="951"/>
        <end position="1008"/>
    </location>
</feature>
<dbReference type="Gene3D" id="3.40.50.300">
    <property type="entry name" value="P-loop containing nucleotide triphosphate hydrolases"/>
    <property type="match status" value="2"/>
</dbReference>
<dbReference type="InterPro" id="IPR027417">
    <property type="entry name" value="P-loop_NTPase"/>
</dbReference>
<comment type="caution">
    <text evidence="3">The sequence shown here is derived from an EMBL/GenBank/DDBJ whole genome shotgun (WGS) entry which is preliminary data.</text>
</comment>
<name>A0ABT5KI88_9BURK</name>
<accession>A0ABT5KI88</accession>
<dbReference type="Pfam" id="PF13514">
    <property type="entry name" value="AAA_27"/>
    <property type="match status" value="1"/>
</dbReference>
<gene>
    <name evidence="3" type="ORF">PRZ03_13860</name>
</gene>
<dbReference type="PANTHER" id="PTHR41259:SF1">
    <property type="entry name" value="DOUBLE-STRAND BREAK REPAIR RAD50 ATPASE, PUTATIVE-RELATED"/>
    <property type="match status" value="1"/>
</dbReference>
<dbReference type="Proteomes" id="UP001221189">
    <property type="component" value="Unassembled WGS sequence"/>
</dbReference>
<feature type="domain" description="YhaN AAA" evidence="2">
    <location>
        <begin position="1"/>
        <end position="214"/>
    </location>
</feature>